<dbReference type="InterPro" id="IPR009056">
    <property type="entry name" value="Cyt_c-like_dom"/>
</dbReference>
<dbReference type="InterPro" id="IPR008972">
    <property type="entry name" value="Cupredoxin"/>
</dbReference>
<dbReference type="InterPro" id="IPR001505">
    <property type="entry name" value="Copper_CuA"/>
</dbReference>
<feature type="domain" description="Cytochrome oxidase subunit II copper A binding" evidence="21">
    <location>
        <begin position="119"/>
        <end position="261"/>
    </location>
</feature>
<evidence type="ECO:0000256" key="7">
    <source>
        <dbReference type="ARBA" id="ARBA00022723"/>
    </source>
</evidence>
<evidence type="ECO:0000256" key="5">
    <source>
        <dbReference type="ARBA" id="ARBA00022660"/>
    </source>
</evidence>
<dbReference type="STRING" id="1760988.SAMN02949497_0923"/>
<dbReference type="PROSITE" id="PS50999">
    <property type="entry name" value="COX2_TM"/>
    <property type="match status" value="1"/>
</dbReference>
<evidence type="ECO:0000259" key="23">
    <source>
        <dbReference type="PROSITE" id="PS51007"/>
    </source>
</evidence>
<feature type="transmembrane region" description="Helical" evidence="19">
    <location>
        <begin position="86"/>
        <end position="108"/>
    </location>
</feature>
<evidence type="ECO:0000256" key="9">
    <source>
        <dbReference type="ARBA" id="ARBA00022982"/>
    </source>
</evidence>
<evidence type="ECO:0000256" key="10">
    <source>
        <dbReference type="ARBA" id="ARBA00022989"/>
    </source>
</evidence>
<comment type="function">
    <text evidence="14 18">Subunits I and II form the functional core of the enzyme complex. Electrons originating in cytochrome c are transferred via heme a and Cu(A) to the binuclear center formed by heme a3 and Cu(B).</text>
</comment>
<evidence type="ECO:0000256" key="19">
    <source>
        <dbReference type="SAM" id="Phobius"/>
    </source>
</evidence>
<dbReference type="InterPro" id="IPR036909">
    <property type="entry name" value="Cyt_c-like_dom_sf"/>
</dbReference>
<comment type="catalytic activity">
    <reaction evidence="15 18">
        <text>4 Fe(II)-[cytochrome c] + O2 + 8 H(+)(in) = 4 Fe(III)-[cytochrome c] + 2 H2O + 4 H(+)(out)</text>
        <dbReference type="Rhea" id="RHEA:11436"/>
        <dbReference type="Rhea" id="RHEA-COMP:10350"/>
        <dbReference type="Rhea" id="RHEA-COMP:14399"/>
        <dbReference type="ChEBI" id="CHEBI:15377"/>
        <dbReference type="ChEBI" id="CHEBI:15378"/>
        <dbReference type="ChEBI" id="CHEBI:15379"/>
        <dbReference type="ChEBI" id="CHEBI:29033"/>
        <dbReference type="ChEBI" id="CHEBI:29034"/>
        <dbReference type="EC" id="7.1.1.9"/>
    </reaction>
</comment>
<comment type="cofactor">
    <cofactor evidence="18">
        <name>Cu cation</name>
        <dbReference type="ChEBI" id="CHEBI:23378"/>
    </cofactor>
    <text evidence="18">Binds a copper A center.</text>
</comment>
<evidence type="ECO:0000256" key="4">
    <source>
        <dbReference type="ARBA" id="ARBA00022617"/>
    </source>
</evidence>
<keyword evidence="9 17" id="KW-0249">Electron transport</keyword>
<dbReference type="RefSeq" id="WP_085210377.1">
    <property type="nucleotide sequence ID" value="NZ_FXAM01000001.1"/>
</dbReference>
<dbReference type="PANTHER" id="PTHR22888">
    <property type="entry name" value="CYTOCHROME C OXIDASE, SUBUNIT II"/>
    <property type="match status" value="1"/>
</dbReference>
<evidence type="ECO:0000256" key="15">
    <source>
        <dbReference type="ARBA" id="ARBA00047816"/>
    </source>
</evidence>
<gene>
    <name evidence="24" type="ORF">SAMN02949497_0923</name>
</gene>
<keyword evidence="4 16" id="KW-0349">Heme</keyword>
<keyword evidence="12 18" id="KW-0186">Copper</keyword>
<name>A0A1Y6CTK5_9GAMM</name>
<keyword evidence="11 16" id="KW-0408">Iron</keyword>
<dbReference type="GO" id="GO:0005886">
    <property type="term" value="C:plasma membrane"/>
    <property type="evidence" value="ECO:0007669"/>
    <property type="project" value="UniProtKB-SubCell"/>
</dbReference>
<keyword evidence="3 17" id="KW-0813">Transport</keyword>
<dbReference type="InterPro" id="IPR034210">
    <property type="entry name" value="CcO_II_C"/>
</dbReference>
<keyword evidence="5 17" id="KW-0679">Respiratory chain</keyword>
<evidence type="ECO:0000256" key="16">
    <source>
        <dbReference type="PROSITE-ProRule" id="PRU00433"/>
    </source>
</evidence>
<organism evidence="24 25">
    <name type="scientific">Methylomagnum ishizawai</name>
    <dbReference type="NCBI Taxonomy" id="1760988"/>
    <lineage>
        <taxon>Bacteria</taxon>
        <taxon>Pseudomonadati</taxon>
        <taxon>Pseudomonadota</taxon>
        <taxon>Gammaproteobacteria</taxon>
        <taxon>Methylococcales</taxon>
        <taxon>Methylococcaceae</taxon>
        <taxon>Methylomagnum</taxon>
    </lineage>
</organism>
<sequence>MKNLRRLFAGLGALAAGQARADYALNLPQGVTELSRDVYDLHMLILWICVGIGVVVYGVLIYSLIYHRKSKGVVPATFHENTKLEIVWTIIPFLILLAMAIPATKVMLNMYDLDNSREPVDMTVKVTGYQWKWRYEYLDEGIDFFSTLDQKSNEARQLGAKSDLGKVEHYLLNVDHPLVIPVNKKVRFVFTGADVIHSWWVPEFGWKKDAIPGFITDGWVKVDKVGTYRGQCTELCGRDHGFMPIVVEVKSQEDYQKWVAAQKGVAYEPSAAAPAPVKEEAKAAAPVPAPKADDAAVRAELMAKGKEVYEANCMSCHQANGEGIPGTFPAITHSPVATGPIMAHVTTVMDGKGKLMPAFENILKPAEIAAVVTYQRNALGNGVGDMVQPSEIPVE</sequence>
<evidence type="ECO:0000256" key="11">
    <source>
        <dbReference type="ARBA" id="ARBA00023004"/>
    </source>
</evidence>
<feature type="signal peptide" evidence="20">
    <location>
        <begin position="1"/>
        <end position="21"/>
    </location>
</feature>
<evidence type="ECO:0000259" key="21">
    <source>
        <dbReference type="PROSITE" id="PS50857"/>
    </source>
</evidence>
<keyword evidence="20" id="KW-0732">Signal</keyword>
<dbReference type="Pfam" id="PF00116">
    <property type="entry name" value="COX2"/>
    <property type="match status" value="1"/>
</dbReference>
<dbReference type="Pfam" id="PF02790">
    <property type="entry name" value="COX2_TM"/>
    <property type="match status" value="1"/>
</dbReference>
<evidence type="ECO:0000259" key="22">
    <source>
        <dbReference type="PROSITE" id="PS50999"/>
    </source>
</evidence>
<evidence type="ECO:0000256" key="3">
    <source>
        <dbReference type="ARBA" id="ARBA00022448"/>
    </source>
</evidence>
<evidence type="ECO:0000256" key="14">
    <source>
        <dbReference type="ARBA" id="ARBA00024688"/>
    </source>
</evidence>
<keyword evidence="25" id="KW-1185">Reference proteome</keyword>
<dbReference type="NCBIfam" id="TIGR02866">
    <property type="entry name" value="CoxB"/>
    <property type="match status" value="1"/>
</dbReference>
<dbReference type="EC" id="7.1.1.9" evidence="18"/>
<dbReference type="PROSITE" id="PS00078">
    <property type="entry name" value="COX2"/>
    <property type="match status" value="1"/>
</dbReference>
<dbReference type="InterPro" id="IPR036257">
    <property type="entry name" value="Cyt_c_oxidase_su2_TM_sf"/>
</dbReference>
<dbReference type="GO" id="GO:0005507">
    <property type="term" value="F:copper ion binding"/>
    <property type="evidence" value="ECO:0007669"/>
    <property type="project" value="InterPro"/>
</dbReference>
<evidence type="ECO:0000313" key="24">
    <source>
        <dbReference type="EMBL" id="SMF93636.1"/>
    </source>
</evidence>
<feature type="domain" description="Cytochrome oxidase subunit II transmembrane region profile" evidence="22">
    <location>
        <begin position="19"/>
        <end position="114"/>
    </location>
</feature>
<evidence type="ECO:0000256" key="12">
    <source>
        <dbReference type="ARBA" id="ARBA00023008"/>
    </source>
</evidence>
<dbReference type="InterPro" id="IPR014222">
    <property type="entry name" value="Cyt_c_oxidase_su2"/>
</dbReference>
<keyword evidence="10 19" id="KW-1133">Transmembrane helix</keyword>
<keyword evidence="7 16" id="KW-0479">Metal-binding</keyword>
<evidence type="ECO:0000256" key="2">
    <source>
        <dbReference type="ARBA" id="ARBA00007866"/>
    </source>
</evidence>
<comment type="similarity">
    <text evidence="2 17">Belongs to the cytochrome c oxidase subunit 2 family.</text>
</comment>
<keyword evidence="8" id="KW-1278">Translocase</keyword>
<evidence type="ECO:0000313" key="25">
    <source>
        <dbReference type="Proteomes" id="UP000192923"/>
    </source>
</evidence>
<comment type="subcellular location">
    <subcellularLocation>
        <location evidence="17">Cell membrane</location>
        <topology evidence="17">Multi-pass membrane protein</topology>
    </subcellularLocation>
    <subcellularLocation>
        <location evidence="1">Membrane</location>
        <topology evidence="1">Multi-pass membrane protein</topology>
    </subcellularLocation>
</comment>
<dbReference type="InterPro" id="IPR045187">
    <property type="entry name" value="CcO_II"/>
</dbReference>
<reference evidence="24 25" key="1">
    <citation type="submission" date="2016-12" db="EMBL/GenBank/DDBJ databases">
        <authorList>
            <person name="Song W.-J."/>
            <person name="Kurnit D.M."/>
        </authorList>
    </citation>
    <scope>NUCLEOTIDE SEQUENCE [LARGE SCALE GENOMIC DNA]</scope>
    <source>
        <strain evidence="24 25">175</strain>
    </source>
</reference>
<dbReference type="GO" id="GO:0016491">
    <property type="term" value="F:oxidoreductase activity"/>
    <property type="evidence" value="ECO:0007669"/>
    <property type="project" value="InterPro"/>
</dbReference>
<evidence type="ECO:0000256" key="18">
    <source>
        <dbReference type="RuleBase" id="RU004024"/>
    </source>
</evidence>
<dbReference type="SUPFAM" id="SSF49503">
    <property type="entry name" value="Cupredoxins"/>
    <property type="match status" value="1"/>
</dbReference>
<protein>
    <recommendedName>
        <fullName evidence="18">Cytochrome c oxidase subunit 2</fullName>
        <ecNumber evidence="18">7.1.1.9</ecNumber>
    </recommendedName>
</protein>
<dbReference type="GO" id="GO:0042773">
    <property type="term" value="P:ATP synthesis coupled electron transport"/>
    <property type="evidence" value="ECO:0007669"/>
    <property type="project" value="TreeGrafter"/>
</dbReference>
<dbReference type="Gene3D" id="1.10.760.10">
    <property type="entry name" value="Cytochrome c-like domain"/>
    <property type="match status" value="1"/>
</dbReference>
<feature type="chain" id="PRO_5013119745" description="Cytochrome c oxidase subunit 2" evidence="20">
    <location>
        <begin position="22"/>
        <end position="395"/>
    </location>
</feature>
<dbReference type="PROSITE" id="PS50857">
    <property type="entry name" value="COX2_CUA"/>
    <property type="match status" value="1"/>
</dbReference>
<dbReference type="Gene3D" id="1.10.287.90">
    <property type="match status" value="1"/>
</dbReference>
<dbReference type="SUPFAM" id="SSF81464">
    <property type="entry name" value="Cytochrome c oxidase subunit II-like, transmembrane region"/>
    <property type="match status" value="1"/>
</dbReference>
<evidence type="ECO:0000256" key="17">
    <source>
        <dbReference type="RuleBase" id="RU000456"/>
    </source>
</evidence>
<dbReference type="CDD" id="cd13912">
    <property type="entry name" value="CcO_II_C"/>
    <property type="match status" value="1"/>
</dbReference>
<dbReference type="Gene3D" id="2.60.40.420">
    <property type="entry name" value="Cupredoxins - blue copper proteins"/>
    <property type="match status" value="1"/>
</dbReference>
<accession>A0A1Y6CTK5</accession>
<dbReference type="GO" id="GO:0020037">
    <property type="term" value="F:heme binding"/>
    <property type="evidence" value="ECO:0007669"/>
    <property type="project" value="InterPro"/>
</dbReference>
<feature type="transmembrane region" description="Helical" evidence="19">
    <location>
        <begin position="45"/>
        <end position="65"/>
    </location>
</feature>
<dbReference type="InterPro" id="IPR002429">
    <property type="entry name" value="CcO_II-like_C"/>
</dbReference>
<evidence type="ECO:0000256" key="8">
    <source>
        <dbReference type="ARBA" id="ARBA00022967"/>
    </source>
</evidence>
<dbReference type="GO" id="GO:0004129">
    <property type="term" value="F:cytochrome-c oxidase activity"/>
    <property type="evidence" value="ECO:0007669"/>
    <property type="project" value="UniProtKB-EC"/>
</dbReference>
<evidence type="ECO:0000256" key="13">
    <source>
        <dbReference type="ARBA" id="ARBA00023136"/>
    </source>
</evidence>
<feature type="domain" description="Cytochrome c" evidence="23">
    <location>
        <begin position="300"/>
        <end position="379"/>
    </location>
</feature>
<evidence type="ECO:0000256" key="20">
    <source>
        <dbReference type="SAM" id="SignalP"/>
    </source>
</evidence>
<evidence type="ECO:0000256" key="6">
    <source>
        <dbReference type="ARBA" id="ARBA00022692"/>
    </source>
</evidence>
<evidence type="ECO:0000256" key="1">
    <source>
        <dbReference type="ARBA" id="ARBA00004141"/>
    </source>
</evidence>
<keyword evidence="13 19" id="KW-0472">Membrane</keyword>
<dbReference type="OrthoDB" id="9781261at2"/>
<dbReference type="PRINTS" id="PR01166">
    <property type="entry name" value="CYCOXIDASEII"/>
</dbReference>
<proteinExistence type="inferred from homology"/>
<dbReference type="PANTHER" id="PTHR22888:SF9">
    <property type="entry name" value="CYTOCHROME C OXIDASE SUBUNIT 2"/>
    <property type="match status" value="1"/>
</dbReference>
<dbReference type="EMBL" id="FXAM01000001">
    <property type="protein sequence ID" value="SMF93636.1"/>
    <property type="molecule type" value="Genomic_DNA"/>
</dbReference>
<keyword evidence="6 17" id="KW-0812">Transmembrane</keyword>
<dbReference type="InterPro" id="IPR011759">
    <property type="entry name" value="Cyt_c_oxidase_su2_TM_dom"/>
</dbReference>
<dbReference type="SUPFAM" id="SSF46626">
    <property type="entry name" value="Cytochrome c"/>
    <property type="match status" value="1"/>
</dbReference>
<dbReference type="PROSITE" id="PS51007">
    <property type="entry name" value="CYTC"/>
    <property type="match status" value="1"/>
</dbReference>
<dbReference type="Proteomes" id="UP000192923">
    <property type="component" value="Unassembled WGS sequence"/>
</dbReference>
<dbReference type="AlphaFoldDB" id="A0A1Y6CTK5"/>
<dbReference type="Pfam" id="PF13442">
    <property type="entry name" value="Cytochrome_CBB3"/>
    <property type="match status" value="1"/>
</dbReference>